<dbReference type="PANTHER" id="PTHR44196:SF1">
    <property type="entry name" value="DEHYDROGENASE_REDUCTASE SDR FAMILY MEMBER 7B"/>
    <property type="match status" value="1"/>
</dbReference>
<dbReference type="InterPro" id="IPR020904">
    <property type="entry name" value="Sc_DH/Rdtase_CS"/>
</dbReference>
<dbReference type="SUPFAM" id="SSF51735">
    <property type="entry name" value="NAD(P)-binding Rossmann-fold domains"/>
    <property type="match status" value="1"/>
</dbReference>
<dbReference type="InterPro" id="IPR036291">
    <property type="entry name" value="NAD(P)-bd_dom_sf"/>
</dbReference>
<reference evidence="6" key="1">
    <citation type="submission" date="2017-09" db="EMBL/GenBank/DDBJ databases">
        <title>FDA dAtabase for Regulatory Grade micrObial Sequences (FDA-ARGOS): Supporting development and validation of Infectious Disease Dx tests.</title>
        <authorList>
            <person name="Minogue T."/>
            <person name="Wolcott M."/>
            <person name="Wasieloski L."/>
            <person name="Aguilar W."/>
            <person name="Moore D."/>
            <person name="Tallon L."/>
            <person name="Sadzewicz L."/>
            <person name="Ott S."/>
            <person name="Zhao X."/>
            <person name="Nagaraj S."/>
            <person name="Vavikolanu K."/>
            <person name="Aluvathingal J."/>
            <person name="Nadendla S."/>
            <person name="Sichtig H."/>
        </authorList>
    </citation>
    <scope>NUCLEOTIDE SEQUENCE [LARGE SCALE GENOMIC DNA]</scope>
    <source>
        <strain evidence="6">FDAARGOS_390</strain>
    </source>
</reference>
<gene>
    <name evidence="5" type="ORF">CRM94_27045</name>
</gene>
<evidence type="ECO:0000259" key="4">
    <source>
        <dbReference type="SMART" id="SM00822"/>
    </source>
</evidence>
<dbReference type="Gene3D" id="3.40.50.720">
    <property type="entry name" value="NAD(P)-binding Rossmann-like Domain"/>
    <property type="match status" value="1"/>
</dbReference>
<evidence type="ECO:0000313" key="5">
    <source>
        <dbReference type="EMBL" id="PEH38087.1"/>
    </source>
</evidence>
<dbReference type="PROSITE" id="PS00061">
    <property type="entry name" value="ADH_SHORT"/>
    <property type="match status" value="1"/>
</dbReference>
<dbReference type="PANTHER" id="PTHR44196">
    <property type="entry name" value="DEHYDROGENASE/REDUCTASE SDR FAMILY MEMBER 7B"/>
    <property type="match status" value="1"/>
</dbReference>
<feature type="domain" description="Ketoreductase" evidence="4">
    <location>
        <begin position="8"/>
        <end position="187"/>
    </location>
</feature>
<dbReference type="InterPro" id="IPR057326">
    <property type="entry name" value="KR_dom"/>
</dbReference>
<name>A0A2A7S357_BURGA</name>
<keyword evidence="2" id="KW-0560">Oxidoreductase</keyword>
<comment type="caution">
    <text evidence="5">The sequence shown here is derived from an EMBL/GenBank/DDBJ whole genome shotgun (WGS) entry which is preliminary data.</text>
</comment>
<dbReference type="EMBL" id="PDDY01000004">
    <property type="protein sequence ID" value="PEH38087.1"/>
    <property type="molecule type" value="Genomic_DNA"/>
</dbReference>
<evidence type="ECO:0000256" key="2">
    <source>
        <dbReference type="ARBA" id="ARBA00023002"/>
    </source>
</evidence>
<dbReference type="SMART" id="SM00822">
    <property type="entry name" value="PKS_KR"/>
    <property type="match status" value="1"/>
</dbReference>
<evidence type="ECO:0000256" key="3">
    <source>
        <dbReference type="RuleBase" id="RU000363"/>
    </source>
</evidence>
<protein>
    <submittedName>
        <fullName evidence="5">D-alanyl-lipoteichoic acid biosynthesis protein</fullName>
    </submittedName>
</protein>
<sequence length="256" mass="27109">MSIDIEAACVLITGGGSGIGLGLARRFLEGGARVTITGRDRARLERVAADHPGLDFVASDIADPCAREALAEQVRESMPALNMLINNAGIQRRIGLAEDDAPWAQRQAEIDTLLSGPIHLNHLLLPLLLSERRAATIVNLSSGGAYVPQPFAPVYSASKAALHSYTMNLRFALRHTACSVVELIPPAVRTSLAGEGAVHGVDLEIYCDAVFAALVAGDADEIGYGPTASAAFEAAKAGYRAMFDTMAGRFPVKHYE</sequence>
<evidence type="ECO:0000313" key="6">
    <source>
        <dbReference type="Proteomes" id="UP000220629"/>
    </source>
</evidence>
<dbReference type="AlphaFoldDB" id="A0A2A7S357"/>
<dbReference type="GO" id="GO:0016020">
    <property type="term" value="C:membrane"/>
    <property type="evidence" value="ECO:0007669"/>
    <property type="project" value="TreeGrafter"/>
</dbReference>
<dbReference type="GO" id="GO:0016491">
    <property type="term" value="F:oxidoreductase activity"/>
    <property type="evidence" value="ECO:0007669"/>
    <property type="project" value="UniProtKB-KW"/>
</dbReference>
<dbReference type="PRINTS" id="PR00080">
    <property type="entry name" value="SDRFAMILY"/>
</dbReference>
<evidence type="ECO:0000256" key="1">
    <source>
        <dbReference type="ARBA" id="ARBA00006484"/>
    </source>
</evidence>
<comment type="similarity">
    <text evidence="1 3">Belongs to the short-chain dehydrogenases/reductases (SDR) family.</text>
</comment>
<accession>A0A2A7S357</accession>
<dbReference type="Proteomes" id="UP000220629">
    <property type="component" value="Unassembled WGS sequence"/>
</dbReference>
<proteinExistence type="inferred from homology"/>
<dbReference type="InterPro" id="IPR002347">
    <property type="entry name" value="SDR_fam"/>
</dbReference>
<dbReference type="Pfam" id="PF00106">
    <property type="entry name" value="adh_short"/>
    <property type="match status" value="1"/>
</dbReference>
<organism evidence="5 6">
    <name type="scientific">Burkholderia gladioli</name>
    <name type="common">Pseudomonas marginata</name>
    <name type="synonym">Phytomonas marginata</name>
    <dbReference type="NCBI Taxonomy" id="28095"/>
    <lineage>
        <taxon>Bacteria</taxon>
        <taxon>Pseudomonadati</taxon>
        <taxon>Pseudomonadota</taxon>
        <taxon>Betaproteobacteria</taxon>
        <taxon>Burkholderiales</taxon>
        <taxon>Burkholderiaceae</taxon>
        <taxon>Burkholderia</taxon>
    </lineage>
</organism>
<dbReference type="PRINTS" id="PR00081">
    <property type="entry name" value="GDHRDH"/>
</dbReference>
<dbReference type="RefSeq" id="WP_098153907.1">
    <property type="nucleotide sequence ID" value="NZ_CADEQH010000002.1"/>
</dbReference>